<keyword evidence="2" id="KW-1185">Reference proteome</keyword>
<reference evidence="1 2" key="2">
    <citation type="journal article" date="2022" name="Mol. Ecol. Resour.">
        <title>The genomes of chicory, endive, great burdock and yacon provide insights into Asteraceae paleo-polyploidization history and plant inulin production.</title>
        <authorList>
            <person name="Fan W."/>
            <person name="Wang S."/>
            <person name="Wang H."/>
            <person name="Wang A."/>
            <person name="Jiang F."/>
            <person name="Liu H."/>
            <person name="Zhao H."/>
            <person name="Xu D."/>
            <person name="Zhang Y."/>
        </authorList>
    </citation>
    <scope>NUCLEOTIDE SEQUENCE [LARGE SCALE GENOMIC DNA]</scope>
    <source>
        <strain evidence="2">cv. Yunnan</strain>
        <tissue evidence="1">Leaves</tissue>
    </source>
</reference>
<comment type="caution">
    <text evidence="1">The sequence shown here is derived from an EMBL/GenBank/DDBJ whole genome shotgun (WGS) entry which is preliminary data.</text>
</comment>
<organism evidence="1 2">
    <name type="scientific">Smallanthus sonchifolius</name>
    <dbReference type="NCBI Taxonomy" id="185202"/>
    <lineage>
        <taxon>Eukaryota</taxon>
        <taxon>Viridiplantae</taxon>
        <taxon>Streptophyta</taxon>
        <taxon>Embryophyta</taxon>
        <taxon>Tracheophyta</taxon>
        <taxon>Spermatophyta</taxon>
        <taxon>Magnoliopsida</taxon>
        <taxon>eudicotyledons</taxon>
        <taxon>Gunneridae</taxon>
        <taxon>Pentapetalae</taxon>
        <taxon>asterids</taxon>
        <taxon>campanulids</taxon>
        <taxon>Asterales</taxon>
        <taxon>Asteraceae</taxon>
        <taxon>Asteroideae</taxon>
        <taxon>Heliantheae alliance</taxon>
        <taxon>Millerieae</taxon>
        <taxon>Smallanthus</taxon>
    </lineage>
</organism>
<accession>A0ACB9ATH3</accession>
<evidence type="ECO:0000313" key="1">
    <source>
        <dbReference type="EMBL" id="KAI3713018.1"/>
    </source>
</evidence>
<dbReference type="Proteomes" id="UP001056120">
    <property type="component" value="Linkage Group LG24"/>
</dbReference>
<proteinExistence type="predicted"/>
<protein>
    <submittedName>
        <fullName evidence="1">Uncharacterized protein</fullName>
    </submittedName>
</protein>
<dbReference type="EMBL" id="CM042041">
    <property type="protein sequence ID" value="KAI3713018.1"/>
    <property type="molecule type" value="Genomic_DNA"/>
</dbReference>
<name>A0ACB9ATH3_9ASTR</name>
<reference evidence="2" key="1">
    <citation type="journal article" date="2022" name="Mol. Ecol. Resour.">
        <title>The genomes of chicory, endive, great burdock and yacon provide insights into Asteraceae palaeo-polyploidization history and plant inulin production.</title>
        <authorList>
            <person name="Fan W."/>
            <person name="Wang S."/>
            <person name="Wang H."/>
            <person name="Wang A."/>
            <person name="Jiang F."/>
            <person name="Liu H."/>
            <person name="Zhao H."/>
            <person name="Xu D."/>
            <person name="Zhang Y."/>
        </authorList>
    </citation>
    <scope>NUCLEOTIDE SEQUENCE [LARGE SCALE GENOMIC DNA]</scope>
    <source>
        <strain evidence="2">cv. Yunnan</strain>
    </source>
</reference>
<evidence type="ECO:0000313" key="2">
    <source>
        <dbReference type="Proteomes" id="UP001056120"/>
    </source>
</evidence>
<sequence>MITFERAEEASTFLDNNKLWGKWFSDLEPWSGQSLAQERIVWLQIHGVSAHLWQAKVFDSIASEVGKIIAPSHASFNDGSLVLDTVGILVEDGWRLPDRIDWVPEWIGRPVCSQAVSRRAATATAPGNRSNSNSVEGEESPLHGNNACMGNSMNIDDSGGTKNVACIFKFAAGKRGEEVAQFDLGSPTIHDVAQKIGLKPRKRPRLGSTDNDPFNLDHIIGAVSLPRSLHQMSDGAVVGEEVEVGVPIPDLNASMGGREWPVG</sequence>
<gene>
    <name evidence="1" type="ORF">L1987_71588</name>
</gene>